<sequence length="128" mass="14221">MRLAYHGGALKPCCTRSMQDHQENNVHPLQNRLRVTQEMGELTPDRMKVECVPLTAWRGSPREGVTPCTKKTEDDIFTPRRRTAQIRTVADAGWRYQALGTFGLPASLFVPAAGSRGTRPMGGRSVRG</sequence>
<proteinExistence type="predicted"/>
<evidence type="ECO:0000313" key="2">
    <source>
        <dbReference type="Proteomes" id="UP000287651"/>
    </source>
</evidence>
<gene>
    <name evidence="1" type="ORF">B296_00027112</name>
</gene>
<dbReference type="Proteomes" id="UP000287651">
    <property type="component" value="Unassembled WGS sequence"/>
</dbReference>
<dbReference type="EMBL" id="AMZH03002239">
    <property type="protein sequence ID" value="RRT76277.1"/>
    <property type="molecule type" value="Genomic_DNA"/>
</dbReference>
<protein>
    <submittedName>
        <fullName evidence="1">Uncharacterized protein</fullName>
    </submittedName>
</protein>
<organism evidence="1 2">
    <name type="scientific">Ensete ventricosum</name>
    <name type="common">Abyssinian banana</name>
    <name type="synonym">Musa ensete</name>
    <dbReference type="NCBI Taxonomy" id="4639"/>
    <lineage>
        <taxon>Eukaryota</taxon>
        <taxon>Viridiplantae</taxon>
        <taxon>Streptophyta</taxon>
        <taxon>Embryophyta</taxon>
        <taxon>Tracheophyta</taxon>
        <taxon>Spermatophyta</taxon>
        <taxon>Magnoliopsida</taxon>
        <taxon>Liliopsida</taxon>
        <taxon>Zingiberales</taxon>
        <taxon>Musaceae</taxon>
        <taxon>Ensete</taxon>
    </lineage>
</organism>
<reference evidence="1 2" key="1">
    <citation type="journal article" date="2014" name="Agronomy (Basel)">
        <title>A Draft Genome Sequence for Ensete ventricosum, the Drought-Tolerant Tree Against Hunger.</title>
        <authorList>
            <person name="Harrison J."/>
            <person name="Moore K.A."/>
            <person name="Paszkiewicz K."/>
            <person name="Jones T."/>
            <person name="Grant M."/>
            <person name="Ambacheew D."/>
            <person name="Muzemil S."/>
            <person name="Studholme D.J."/>
        </authorList>
    </citation>
    <scope>NUCLEOTIDE SEQUENCE [LARGE SCALE GENOMIC DNA]</scope>
</reference>
<accession>A0A427AJ33</accession>
<dbReference type="AlphaFoldDB" id="A0A427AJ33"/>
<comment type="caution">
    <text evidence="1">The sequence shown here is derived from an EMBL/GenBank/DDBJ whole genome shotgun (WGS) entry which is preliminary data.</text>
</comment>
<name>A0A427AJ33_ENSVE</name>
<evidence type="ECO:0000313" key="1">
    <source>
        <dbReference type="EMBL" id="RRT76277.1"/>
    </source>
</evidence>